<dbReference type="Gene3D" id="2.60.120.10">
    <property type="entry name" value="Jelly Rolls"/>
    <property type="match status" value="1"/>
</dbReference>
<dbReference type="InterPro" id="IPR014710">
    <property type="entry name" value="RmlC-like_jellyroll"/>
</dbReference>
<sequence>MPSIKELISEYSSNPLFRDAEATEILINSGPYRRPTRVNDNAFINFDKVLTAKDIGSNSSLSTHRMLLNIYEADLYFLPRDPKKLDRTAEKQFYNAGNLLAGEKVRPILENKAFSFLNSDISTQGPWNGDMMLTYFNEYLQREQADAKLGFDASPLNRAILNADHPDQAAKHYLIQMAPDFLSESSAMARYSLGGYGQVQSALFNILIDEYGASVHEQKHSSLFEKAMASVDLEPDIHRYWQFYQASSLALTNYFHYVTKNKTEFFRYVGALFFTESSLINVAGNQSKLFKEIFGTHVDTLYFDEHHHIDRHHGDMVLKKLIMPLLNEYGDQVVPDILQGFEEFRYLQQLADEDLQAQIEWAGHINEAIEHGKNLYAQIEDGSVVVPLETFLEANDERSTTHTHPDDRLLVIESGEMDFWPMYGEEYHFRPGDILFVPKHRLHGSVVTSPECVYHQPLVDGMMRRYGETDNQEAECK</sequence>
<comment type="caution">
    <text evidence="2">The sequence shown here is derived from an EMBL/GenBank/DDBJ whole genome shotgun (WGS) entry which is preliminary data.</text>
</comment>
<dbReference type="AlphaFoldDB" id="A0A511UPU0"/>
<dbReference type="SUPFAM" id="SSF51182">
    <property type="entry name" value="RmlC-like cupins"/>
    <property type="match status" value="1"/>
</dbReference>
<reference evidence="2 3" key="1">
    <citation type="submission" date="2019-07" db="EMBL/GenBank/DDBJ databases">
        <title>Whole genome shotgun sequence of Halomonas variabilis NBRC 102410.</title>
        <authorList>
            <person name="Hosoyama A."/>
            <person name="Uohara A."/>
            <person name="Ohji S."/>
            <person name="Ichikawa N."/>
        </authorList>
    </citation>
    <scope>NUCLEOTIDE SEQUENCE [LARGE SCALE GENOMIC DNA]</scope>
    <source>
        <strain evidence="2 3">NBRC 102410</strain>
    </source>
</reference>
<feature type="domain" description="Cupin type-2" evidence="1">
    <location>
        <begin position="396"/>
        <end position="450"/>
    </location>
</feature>
<dbReference type="Gene3D" id="1.20.910.10">
    <property type="entry name" value="Heme oxygenase-like"/>
    <property type="match status" value="1"/>
</dbReference>
<dbReference type="Pfam" id="PF14518">
    <property type="entry name" value="Haem_oxygenas_2"/>
    <property type="match status" value="1"/>
</dbReference>
<dbReference type="RefSeq" id="WP_146875538.1">
    <property type="nucleotide sequence ID" value="NZ_BJXV01000012.1"/>
</dbReference>
<dbReference type="EMBL" id="BJXV01000012">
    <property type="protein sequence ID" value="GEN28615.1"/>
    <property type="molecule type" value="Genomic_DNA"/>
</dbReference>
<dbReference type="SUPFAM" id="SSF48613">
    <property type="entry name" value="Heme oxygenase-like"/>
    <property type="match status" value="1"/>
</dbReference>
<proteinExistence type="predicted"/>
<organism evidence="2 3">
    <name type="scientific">Halovibrio variabilis</name>
    <dbReference type="NCBI Taxonomy" id="31910"/>
    <lineage>
        <taxon>Bacteria</taxon>
        <taxon>Pseudomonadati</taxon>
        <taxon>Pseudomonadota</taxon>
        <taxon>Gammaproteobacteria</taxon>
        <taxon>Oceanospirillales</taxon>
        <taxon>Halomonadaceae</taxon>
        <taxon>Halovibrio</taxon>
    </lineage>
</organism>
<evidence type="ECO:0000313" key="2">
    <source>
        <dbReference type="EMBL" id="GEN28615.1"/>
    </source>
</evidence>
<accession>A0A511UPU0</accession>
<dbReference type="InterPro" id="IPR011051">
    <property type="entry name" value="RmlC_Cupin_sf"/>
</dbReference>
<dbReference type="OrthoDB" id="3444510at2"/>
<protein>
    <recommendedName>
        <fullName evidence="1">Cupin type-2 domain-containing protein</fullName>
    </recommendedName>
</protein>
<dbReference type="Pfam" id="PF07883">
    <property type="entry name" value="Cupin_2"/>
    <property type="match status" value="1"/>
</dbReference>
<dbReference type="SMART" id="SM01236">
    <property type="entry name" value="Haem_oxygenase_2"/>
    <property type="match status" value="1"/>
</dbReference>
<dbReference type="InterPro" id="IPR016084">
    <property type="entry name" value="Haem_Oase-like_multi-hlx"/>
</dbReference>
<evidence type="ECO:0000313" key="3">
    <source>
        <dbReference type="Proteomes" id="UP000321303"/>
    </source>
</evidence>
<keyword evidence="3" id="KW-1185">Reference proteome</keyword>
<dbReference type="InterPro" id="IPR013096">
    <property type="entry name" value="Cupin_2"/>
</dbReference>
<dbReference type="Proteomes" id="UP000321303">
    <property type="component" value="Unassembled WGS sequence"/>
</dbReference>
<evidence type="ECO:0000259" key="1">
    <source>
        <dbReference type="Pfam" id="PF07883"/>
    </source>
</evidence>
<name>A0A511UPU0_9GAMM</name>
<gene>
    <name evidence="2" type="ORF">HVA01_22610</name>
</gene>